<feature type="compositionally biased region" description="Basic residues" evidence="1">
    <location>
        <begin position="237"/>
        <end position="248"/>
    </location>
</feature>
<keyword evidence="3" id="KW-1185">Reference proteome</keyword>
<reference evidence="2 3" key="1">
    <citation type="submission" date="2016-10" db="EMBL/GenBank/DDBJ databases">
        <authorList>
            <person name="Cai Z."/>
        </authorList>
    </citation>
    <scope>NUCLEOTIDE SEQUENCE [LARGE SCALE GENOMIC DNA]</scope>
</reference>
<feature type="compositionally biased region" description="Basic residues" evidence="1">
    <location>
        <begin position="25"/>
        <end position="42"/>
    </location>
</feature>
<feature type="compositionally biased region" description="Basic and acidic residues" evidence="1">
    <location>
        <begin position="105"/>
        <end position="115"/>
    </location>
</feature>
<feature type="region of interest" description="Disordered" evidence="1">
    <location>
        <begin position="84"/>
        <end position="127"/>
    </location>
</feature>
<evidence type="ECO:0000256" key="1">
    <source>
        <dbReference type="SAM" id="MobiDB-lite"/>
    </source>
</evidence>
<dbReference type="AlphaFoldDB" id="A0A383VF12"/>
<feature type="region of interest" description="Disordered" evidence="1">
    <location>
        <begin position="234"/>
        <end position="270"/>
    </location>
</feature>
<feature type="region of interest" description="Disordered" evidence="1">
    <location>
        <begin position="1"/>
        <end position="72"/>
    </location>
</feature>
<evidence type="ECO:0000313" key="3">
    <source>
        <dbReference type="Proteomes" id="UP000256970"/>
    </source>
</evidence>
<gene>
    <name evidence="2" type="ORF">BQ4739_LOCUS4669</name>
</gene>
<dbReference type="EMBL" id="FNXT01000372">
    <property type="protein sequence ID" value="SZX64148.1"/>
    <property type="molecule type" value="Genomic_DNA"/>
</dbReference>
<name>A0A383VF12_TETOB</name>
<accession>A0A383VF12</accession>
<organism evidence="2 3">
    <name type="scientific">Tetradesmus obliquus</name>
    <name type="common">Green alga</name>
    <name type="synonym">Acutodesmus obliquus</name>
    <dbReference type="NCBI Taxonomy" id="3088"/>
    <lineage>
        <taxon>Eukaryota</taxon>
        <taxon>Viridiplantae</taxon>
        <taxon>Chlorophyta</taxon>
        <taxon>core chlorophytes</taxon>
        <taxon>Chlorophyceae</taxon>
        <taxon>CS clade</taxon>
        <taxon>Sphaeropleales</taxon>
        <taxon>Scenedesmaceae</taxon>
        <taxon>Tetradesmus</taxon>
    </lineage>
</organism>
<proteinExistence type="predicted"/>
<protein>
    <submittedName>
        <fullName evidence="2">Uncharacterized protein</fullName>
    </submittedName>
</protein>
<dbReference type="Proteomes" id="UP000256970">
    <property type="component" value="Unassembled WGS sequence"/>
</dbReference>
<evidence type="ECO:0000313" key="2">
    <source>
        <dbReference type="EMBL" id="SZX64148.1"/>
    </source>
</evidence>
<sequence>MQPFGELTNRTPSPAHPEADDGRAARKHSPWTAARQKKKTRSVHSSLLAEAADVEVHDCDSSPVGRSKTSGCCSDLEAEYSLADGLSPTELRGSPADSPHSSPPIDRDQDAELHPAKAYIVDQQGASNNSSPDLLAKFALASNINQAAVRSPKWFGSAALQDELDHAAEQAAEGGSELQHSSSAPSNVLFHQFDAAARMQQQKQLHSNSQASLLGGSSSQAQFQAGAAAATAAAVPGRRRGLVARRRSWTGAESRKLQQGQSSAAGGGSSSIGISRLAASSCMDGSGAANPAASAASAPAAPAAAAAAAAEQEEEGFQLRSRLGNDSERQSLYEDVLQRLPWEDIEDDAEHDEDAMQEHGSFLLRRWGPQAPQRQQQQRQRLSVNGCLGFRRAAAEQLLGGDASEGSVEWYEERLLEAAEEGDLATAQQLWGCMQAAGTAPSRKVMTSYLMCCYYGGSNPVEAEQVVRQMCLAADTEPDAATARLLASVDISWQQLHCGC</sequence>